<organism evidence="1 2">
    <name type="scientific">Lactobacillus equicursoris DSM 19284 = JCM 14600 = CIP 110162</name>
    <dbReference type="NCBI Taxonomy" id="1293597"/>
    <lineage>
        <taxon>Bacteria</taxon>
        <taxon>Bacillati</taxon>
        <taxon>Bacillota</taxon>
        <taxon>Bacilli</taxon>
        <taxon>Lactobacillales</taxon>
        <taxon>Lactobacillaceae</taxon>
        <taxon>Lactobacillus</taxon>
    </lineage>
</organism>
<gene>
    <name evidence="1" type="ORF">FC20_GL001259</name>
</gene>
<evidence type="ECO:0000313" key="2">
    <source>
        <dbReference type="Proteomes" id="UP000051074"/>
    </source>
</evidence>
<protein>
    <submittedName>
        <fullName evidence="1">Uncharacterized protein</fullName>
    </submittedName>
</protein>
<dbReference type="STRING" id="1293597.FC20_GL001259"/>
<reference evidence="1 2" key="1">
    <citation type="journal article" date="2015" name="Genome Announc.">
        <title>Expanding the biotechnology potential of lactobacilli through comparative genomics of 213 strains and associated genera.</title>
        <authorList>
            <person name="Sun Z."/>
            <person name="Harris H.M."/>
            <person name="McCann A."/>
            <person name="Guo C."/>
            <person name="Argimon S."/>
            <person name="Zhang W."/>
            <person name="Yang X."/>
            <person name="Jeffery I.B."/>
            <person name="Cooney J.C."/>
            <person name="Kagawa T.F."/>
            <person name="Liu W."/>
            <person name="Song Y."/>
            <person name="Salvetti E."/>
            <person name="Wrobel A."/>
            <person name="Rasinkangas P."/>
            <person name="Parkhill J."/>
            <person name="Rea M.C."/>
            <person name="O'Sullivan O."/>
            <person name="Ritari J."/>
            <person name="Douillard F.P."/>
            <person name="Paul Ross R."/>
            <person name="Yang R."/>
            <person name="Briner A.E."/>
            <person name="Felis G.E."/>
            <person name="de Vos W.M."/>
            <person name="Barrangou R."/>
            <person name="Klaenhammer T.R."/>
            <person name="Caufield P.W."/>
            <person name="Cui Y."/>
            <person name="Zhang H."/>
            <person name="O'Toole P.W."/>
        </authorList>
    </citation>
    <scope>NUCLEOTIDE SEQUENCE [LARGE SCALE GENOMIC DNA]</scope>
    <source>
        <strain evidence="1 2">DSM 19284</strain>
    </source>
</reference>
<name>K0NZJ4_9LACO</name>
<dbReference type="PATRIC" id="fig|1293597.4.peg.1343"/>
<accession>K0NZJ4</accession>
<dbReference type="RefSeq" id="WP_008463000.1">
    <property type="nucleotide sequence ID" value="NZ_AZDU01000004.1"/>
</dbReference>
<evidence type="ECO:0000313" key="1">
    <source>
        <dbReference type="EMBL" id="KRL03429.1"/>
    </source>
</evidence>
<proteinExistence type="predicted"/>
<dbReference type="Proteomes" id="UP000051074">
    <property type="component" value="Unassembled WGS sequence"/>
</dbReference>
<keyword evidence="2" id="KW-1185">Reference proteome</keyword>
<dbReference type="AlphaFoldDB" id="K0NZJ4"/>
<comment type="caution">
    <text evidence="1">The sequence shown here is derived from an EMBL/GenBank/DDBJ whole genome shotgun (WGS) entry which is preliminary data.</text>
</comment>
<dbReference type="EMBL" id="AZDU01000004">
    <property type="protein sequence ID" value="KRL03429.1"/>
    <property type="molecule type" value="Genomic_DNA"/>
</dbReference>
<sequence>MPIVKLRKLLTVPKEFTVTADSYRVYQSEDGMLLYVPVTVEDPLGKTDLAYFKKKYGKRSRRTSNE</sequence>